<evidence type="ECO:0000313" key="7">
    <source>
        <dbReference type="EMBL" id="GAA3864731.1"/>
    </source>
</evidence>
<proteinExistence type="inferred from homology"/>
<evidence type="ECO:0000256" key="6">
    <source>
        <dbReference type="SAM" id="Phobius"/>
    </source>
</evidence>
<dbReference type="PANTHER" id="PTHR31885">
    <property type="entry name" value="GH04784P"/>
    <property type="match status" value="1"/>
</dbReference>
<feature type="transmembrane region" description="Helical" evidence="6">
    <location>
        <begin position="84"/>
        <end position="105"/>
    </location>
</feature>
<dbReference type="EMBL" id="BAABCN010000002">
    <property type="protein sequence ID" value="GAA3864731.1"/>
    <property type="molecule type" value="Genomic_DNA"/>
</dbReference>
<feature type="transmembrane region" description="Helical" evidence="6">
    <location>
        <begin position="117"/>
        <end position="136"/>
    </location>
</feature>
<feature type="transmembrane region" description="Helical" evidence="6">
    <location>
        <begin position="41"/>
        <end position="72"/>
    </location>
</feature>
<feature type="transmembrane region" description="Helical" evidence="6">
    <location>
        <begin position="142"/>
        <end position="172"/>
    </location>
</feature>
<feature type="transmembrane region" description="Helical" evidence="6">
    <location>
        <begin position="193"/>
        <end position="214"/>
    </location>
</feature>
<keyword evidence="4 6" id="KW-1133">Transmembrane helix</keyword>
<sequence>MSRFPLRRLVPFSPYVIFSILHLLGQLAGSETLTQTTKPLLILSLAAALIWSVGARLTAPVIVALIALLLSWVGDVALMISGSLWFVVGLGAFLLAHVAYIVLFLRHLGRGKLPRAALLYLVWLALLVVFLVPYLGPMLVPALLYAVVITTMAIVATRCGPIVTLGALLFLLSDSMLAVNKFVPDVVLPQSGFLVMITYIAAQGLIIVGVVAFVRARAAANATDGVDVSGDLTSR</sequence>
<comment type="caution">
    <text evidence="7">The sequence shown here is derived from an EMBL/GenBank/DDBJ whole genome shotgun (WGS) entry which is preliminary data.</text>
</comment>
<organism evidence="7 8">
    <name type="scientific">Leifsonia kafniensis</name>
    <dbReference type="NCBI Taxonomy" id="475957"/>
    <lineage>
        <taxon>Bacteria</taxon>
        <taxon>Bacillati</taxon>
        <taxon>Actinomycetota</taxon>
        <taxon>Actinomycetes</taxon>
        <taxon>Micrococcales</taxon>
        <taxon>Microbacteriaceae</taxon>
        <taxon>Leifsonia</taxon>
    </lineage>
</organism>
<keyword evidence="8" id="KW-1185">Reference proteome</keyword>
<evidence type="ECO:0000256" key="4">
    <source>
        <dbReference type="ARBA" id="ARBA00022989"/>
    </source>
</evidence>
<protein>
    <submittedName>
        <fullName evidence="7">Lysoplasmalogenase</fullName>
    </submittedName>
</protein>
<evidence type="ECO:0000313" key="8">
    <source>
        <dbReference type="Proteomes" id="UP001501803"/>
    </source>
</evidence>
<dbReference type="InterPro" id="IPR012506">
    <property type="entry name" value="TMEM86B-like"/>
</dbReference>
<evidence type="ECO:0000256" key="1">
    <source>
        <dbReference type="ARBA" id="ARBA00004141"/>
    </source>
</evidence>
<evidence type="ECO:0000256" key="3">
    <source>
        <dbReference type="ARBA" id="ARBA00022692"/>
    </source>
</evidence>
<dbReference type="Proteomes" id="UP001501803">
    <property type="component" value="Unassembled WGS sequence"/>
</dbReference>
<keyword evidence="3 6" id="KW-0812">Transmembrane</keyword>
<comment type="subcellular location">
    <subcellularLocation>
        <location evidence="1">Membrane</location>
        <topology evidence="1">Multi-pass membrane protein</topology>
    </subcellularLocation>
</comment>
<evidence type="ECO:0000256" key="2">
    <source>
        <dbReference type="ARBA" id="ARBA00007375"/>
    </source>
</evidence>
<name>A0ABP7K3L8_9MICO</name>
<comment type="similarity">
    <text evidence="2">Belongs to the TMEM86 family.</text>
</comment>
<gene>
    <name evidence="7" type="ORF">GCM10022381_05690</name>
</gene>
<reference evidence="8" key="1">
    <citation type="journal article" date="2019" name="Int. J. Syst. Evol. Microbiol.">
        <title>The Global Catalogue of Microorganisms (GCM) 10K type strain sequencing project: providing services to taxonomists for standard genome sequencing and annotation.</title>
        <authorList>
            <consortium name="The Broad Institute Genomics Platform"/>
            <consortium name="The Broad Institute Genome Sequencing Center for Infectious Disease"/>
            <person name="Wu L."/>
            <person name="Ma J."/>
        </authorList>
    </citation>
    <scope>NUCLEOTIDE SEQUENCE [LARGE SCALE GENOMIC DNA]</scope>
    <source>
        <strain evidence="8">JCM 17021</strain>
    </source>
</reference>
<keyword evidence="5 6" id="KW-0472">Membrane</keyword>
<feature type="transmembrane region" description="Helical" evidence="6">
    <location>
        <begin position="12"/>
        <end position="29"/>
    </location>
</feature>
<dbReference type="RefSeq" id="WP_345062069.1">
    <property type="nucleotide sequence ID" value="NZ_BAABCN010000002.1"/>
</dbReference>
<dbReference type="PANTHER" id="PTHR31885:SF6">
    <property type="entry name" value="GH04784P"/>
    <property type="match status" value="1"/>
</dbReference>
<evidence type="ECO:0000256" key="5">
    <source>
        <dbReference type="ARBA" id="ARBA00023136"/>
    </source>
</evidence>
<dbReference type="Pfam" id="PF07947">
    <property type="entry name" value="YhhN"/>
    <property type="match status" value="1"/>
</dbReference>
<accession>A0ABP7K3L8</accession>